<accession>A0A1E3HDR9</accession>
<dbReference type="PANTHER" id="PTHR37534:SF20">
    <property type="entry name" value="PRO1A C6 ZINK-FINGER PROTEIN"/>
    <property type="match status" value="1"/>
</dbReference>
<dbReference type="Pfam" id="PF11951">
    <property type="entry name" value="Fungal_trans_2"/>
    <property type="match status" value="1"/>
</dbReference>
<dbReference type="InterPro" id="IPR001138">
    <property type="entry name" value="Zn2Cys6_DnaBD"/>
</dbReference>
<dbReference type="PROSITE" id="PS50048">
    <property type="entry name" value="ZN2_CY6_FUNGAL_2"/>
    <property type="match status" value="1"/>
</dbReference>
<dbReference type="STRING" id="1295533.A0A1E3HDR9"/>
<gene>
    <name evidence="4" type="ORF">L202_06875</name>
</gene>
<keyword evidence="5" id="KW-1185">Reference proteome</keyword>
<dbReference type="AlphaFoldDB" id="A0A1E3HDR9"/>
<dbReference type="InterPro" id="IPR036864">
    <property type="entry name" value="Zn2-C6_fun-type_DNA-bd_sf"/>
</dbReference>
<reference evidence="4 5" key="1">
    <citation type="submission" date="2016-06" db="EMBL/GenBank/DDBJ databases">
        <title>Evolution of pathogenesis and genome organization in the Tremellales.</title>
        <authorList>
            <person name="Cuomo C."/>
            <person name="Litvintseva A."/>
            <person name="Heitman J."/>
            <person name="Chen Y."/>
            <person name="Sun S."/>
            <person name="Springer D."/>
            <person name="Dromer F."/>
            <person name="Young S."/>
            <person name="Zeng Q."/>
            <person name="Chapman S."/>
            <person name="Gujja S."/>
            <person name="Saif S."/>
            <person name="Birren B."/>
        </authorList>
    </citation>
    <scope>NUCLEOTIDE SEQUENCE [LARGE SCALE GENOMIC DNA]</scope>
    <source>
        <strain evidence="4 5">CBS 6039</strain>
    </source>
</reference>
<dbReference type="GO" id="GO:0000981">
    <property type="term" value="F:DNA-binding transcription factor activity, RNA polymerase II-specific"/>
    <property type="evidence" value="ECO:0007669"/>
    <property type="project" value="InterPro"/>
</dbReference>
<evidence type="ECO:0000256" key="1">
    <source>
        <dbReference type="ARBA" id="ARBA00004123"/>
    </source>
</evidence>
<dbReference type="SMART" id="SM00066">
    <property type="entry name" value="GAL4"/>
    <property type="match status" value="1"/>
</dbReference>
<proteinExistence type="predicted"/>
<comment type="caution">
    <text evidence="4">The sequence shown here is derived from an EMBL/GenBank/DDBJ whole genome shotgun (WGS) entry which is preliminary data.</text>
</comment>
<dbReference type="GeneID" id="30158184"/>
<comment type="subcellular location">
    <subcellularLocation>
        <location evidence="1">Nucleus</location>
    </subcellularLocation>
</comment>
<dbReference type="PANTHER" id="PTHR37534">
    <property type="entry name" value="TRANSCRIPTIONAL ACTIVATOR PROTEIN UGA3"/>
    <property type="match status" value="1"/>
</dbReference>
<organism evidence="4 5">
    <name type="scientific">Cryptococcus amylolentus CBS 6039</name>
    <dbReference type="NCBI Taxonomy" id="1295533"/>
    <lineage>
        <taxon>Eukaryota</taxon>
        <taxon>Fungi</taxon>
        <taxon>Dikarya</taxon>
        <taxon>Basidiomycota</taxon>
        <taxon>Agaricomycotina</taxon>
        <taxon>Tremellomycetes</taxon>
        <taxon>Tremellales</taxon>
        <taxon>Cryptococcaceae</taxon>
        <taxon>Cryptococcus</taxon>
    </lineage>
</organism>
<dbReference type="CDD" id="cd00067">
    <property type="entry name" value="GAL4"/>
    <property type="match status" value="1"/>
</dbReference>
<dbReference type="Proteomes" id="UP000094065">
    <property type="component" value="Unassembled WGS sequence"/>
</dbReference>
<dbReference type="InterPro" id="IPR021858">
    <property type="entry name" value="Fun_TF"/>
</dbReference>
<feature type="domain" description="Zn(2)-C6 fungal-type" evidence="3">
    <location>
        <begin position="17"/>
        <end position="47"/>
    </location>
</feature>
<dbReference type="SUPFAM" id="SSF57701">
    <property type="entry name" value="Zn2/Cys6 DNA-binding domain"/>
    <property type="match status" value="1"/>
</dbReference>
<dbReference type="Pfam" id="PF00172">
    <property type="entry name" value="Zn_clus"/>
    <property type="match status" value="1"/>
</dbReference>
<dbReference type="OrthoDB" id="2561042at2759"/>
<dbReference type="GO" id="GO:0005634">
    <property type="term" value="C:nucleus"/>
    <property type="evidence" value="ECO:0007669"/>
    <property type="project" value="UniProtKB-SubCell"/>
</dbReference>
<dbReference type="PROSITE" id="PS00463">
    <property type="entry name" value="ZN2_CY6_FUNGAL_1"/>
    <property type="match status" value="1"/>
</dbReference>
<dbReference type="RefSeq" id="XP_018990273.1">
    <property type="nucleotide sequence ID" value="XM_019141466.1"/>
</dbReference>
<keyword evidence="2" id="KW-0539">Nucleus</keyword>
<dbReference type="Gene3D" id="4.10.240.10">
    <property type="entry name" value="Zn(2)-C6 fungal-type DNA-binding domain"/>
    <property type="match status" value="1"/>
</dbReference>
<evidence type="ECO:0000259" key="3">
    <source>
        <dbReference type="PROSITE" id="PS50048"/>
    </source>
</evidence>
<dbReference type="GO" id="GO:0008270">
    <property type="term" value="F:zinc ion binding"/>
    <property type="evidence" value="ECO:0007669"/>
    <property type="project" value="InterPro"/>
</dbReference>
<sequence>MDEQDPFKPKFKRTRTGCLRCRRGKHKCDEEKPVCKRCRNANGECVWPDTAKSTPSTSSAVTSSKRSHNCIATQSATIQELNEDSQVCVCRTSSRAQGNDQLAAASGNELDALFSSLTPTDYLTLTFPDSQERELMSHLLCFGTVIMYAIPIIDRPVLFLDIAQCLSNPRGSSIVSDAVHLSLISIAAVHQSSLFMQQEKKYLAEAPVNHFGSSPALSHASFPGDNQRRMRLLGDMFARTSLDLCRTGIVFQLEGQQHSTPLSLLATAESLLSSAMAVIISQSLAGGKLWQGAFDTALEIVTLCGGPAKMLDNLKGDPARLARMRTLLENLVAVDVCRCLASGSAPSLMNEPFAPWWFEHAPNPRISGLTDTVNHCYGMDRGFLELANRVNILVHDGLSLETLLDESQFAIHRQKVSDLLLEVDIWEMDANGALPHKRVQYGNAIMINALKVVIYVDLVHYPHEHPLVQAAATAALEILEDSRTLGFDIGQLLPTVITSSMMMTEDKRDRAREVITKLRSTVTFSYDIEETLVMLEKLYDLRDSGHMDPSWRLATDTGLLFF</sequence>
<name>A0A1E3HDR9_9TREE</name>
<evidence type="ECO:0000313" key="4">
    <source>
        <dbReference type="EMBL" id="ODN74492.1"/>
    </source>
</evidence>
<protein>
    <recommendedName>
        <fullName evidence="3">Zn(2)-C6 fungal-type domain-containing protein</fullName>
    </recommendedName>
</protein>
<evidence type="ECO:0000313" key="5">
    <source>
        <dbReference type="Proteomes" id="UP000094065"/>
    </source>
</evidence>
<dbReference type="EMBL" id="AWGJ01000011">
    <property type="protein sequence ID" value="ODN74492.1"/>
    <property type="molecule type" value="Genomic_DNA"/>
</dbReference>
<evidence type="ECO:0000256" key="2">
    <source>
        <dbReference type="ARBA" id="ARBA00023242"/>
    </source>
</evidence>